<feature type="repeat" description="RCC1" evidence="1">
    <location>
        <begin position="314"/>
        <end position="364"/>
    </location>
</feature>
<dbReference type="InterPro" id="IPR000408">
    <property type="entry name" value="Reg_chr_condens"/>
</dbReference>
<dbReference type="GO" id="GO:0005737">
    <property type="term" value="C:cytoplasm"/>
    <property type="evidence" value="ECO:0007669"/>
    <property type="project" value="TreeGrafter"/>
</dbReference>
<dbReference type="Gene3D" id="2.130.10.30">
    <property type="entry name" value="Regulator of chromosome condensation 1/beta-lactamase-inhibitor protein II"/>
    <property type="match status" value="2"/>
</dbReference>
<dbReference type="AlphaFoldDB" id="A0A640L0L0"/>
<dbReference type="PROSITE" id="PS00626">
    <property type="entry name" value="RCC1_2"/>
    <property type="match status" value="1"/>
</dbReference>
<dbReference type="SUPFAM" id="SSF50985">
    <property type="entry name" value="RCC1/BLIP-II"/>
    <property type="match status" value="1"/>
</dbReference>
<proteinExistence type="predicted"/>
<dbReference type="GO" id="GO:0005085">
    <property type="term" value="F:guanyl-nucleotide exchange factor activity"/>
    <property type="evidence" value="ECO:0007669"/>
    <property type="project" value="TreeGrafter"/>
</dbReference>
<keyword evidence="3" id="KW-1185">Reference proteome</keyword>
<gene>
    <name evidence="2" type="ORF">LtaPh_3626600</name>
</gene>
<comment type="caution">
    <text evidence="2">The sequence shown here is derived from an EMBL/GenBank/DDBJ whole genome shotgun (WGS) entry which is preliminary data.</text>
</comment>
<evidence type="ECO:0000256" key="1">
    <source>
        <dbReference type="PROSITE-ProRule" id="PRU00235"/>
    </source>
</evidence>
<organism evidence="2 3">
    <name type="scientific">Leishmania tarentolae</name>
    <name type="common">Sauroleishmania tarentolae</name>
    <dbReference type="NCBI Taxonomy" id="5689"/>
    <lineage>
        <taxon>Eukaryota</taxon>
        <taxon>Discoba</taxon>
        <taxon>Euglenozoa</taxon>
        <taxon>Kinetoplastea</taxon>
        <taxon>Metakinetoplastina</taxon>
        <taxon>Trypanosomatida</taxon>
        <taxon>Trypanosomatidae</taxon>
        <taxon>Leishmaniinae</taxon>
        <taxon>Leishmania</taxon>
        <taxon>lizard Leishmania</taxon>
    </lineage>
</organism>
<dbReference type="Proteomes" id="UP000419144">
    <property type="component" value="Unassembled WGS sequence"/>
</dbReference>
<dbReference type="PANTHER" id="PTHR45982:SF1">
    <property type="entry name" value="REGULATOR OF CHROMOSOME CONDENSATION"/>
    <property type="match status" value="1"/>
</dbReference>
<dbReference type="PANTHER" id="PTHR45982">
    <property type="entry name" value="REGULATOR OF CHROMOSOME CONDENSATION"/>
    <property type="match status" value="1"/>
</dbReference>
<protein>
    <submittedName>
        <fullName evidence="2">Cyclin-e binding protein 1-like protein</fullName>
    </submittedName>
</protein>
<sequence>MLAVVPTTAAPPTEAALHSLADSAKSVVAALRPFLETSLSPVASPNPLYTIKKVASCKAVYSALLRSDGVLLLLSHPAADGAACSAHVSVLESGGEAVADVAAGESHIVYCTVSGAVYSCGYDNTYGQLGDGTVWSSNNAADGLAEKKNAGGVRAPVLSVPRRIAGFGEVALTDGTHRDRVSDEDTDESLNGLKDYRIAIGLAPLPSSLASCTRSSAAAAKSTSTDDSAASWRHVPPPADRHIRQVACGAHHTLMLTKSGCCVYACGTGAHGQLGGSRPVLLQPTFRAITLLFGIDMAQVAAAGAHSFVLLRNGLLYAFGDNTCGQLGLGHTKRVNRPTTVPLTDKEKYEAFMAQDHAAATTKGHRQLDAKTYATLRAPYASTESTYYPLRVPRLKDNGKPHTITTDEDPNSGAAFTAALEYGAQCHEIEDSNSRFRVVHVYCCVSWTLLETTNPDIWLSCGAPLTRGVNQANVATTTARIDGCGVLGRPLLHHKTEAYVFQPVNWAATLSRMRRNVDAATAAGAVPSAWVGNQQNVFSACPSDDAREDTSDQLQLRGVQTKRCTPFSISSEGNSSLRTPIVTTAPAAGHCSTFDNRISDGTLPVFSHSNNNIEKAIFRSNNTLVSASPTSLLMAFSSASAGDVDHVDIVTSMLIQSGSPAVVALEVQADSSADVHMVKGSPAHAGMDGPLPVDSSGTSVLQVNSTQGAVIPLPSYVLVM</sequence>
<evidence type="ECO:0000313" key="2">
    <source>
        <dbReference type="EMBL" id="GET93337.1"/>
    </source>
</evidence>
<dbReference type="InterPro" id="IPR051553">
    <property type="entry name" value="Ran_GTPase-activating"/>
</dbReference>
<feature type="repeat" description="RCC1" evidence="1">
    <location>
        <begin position="261"/>
        <end position="313"/>
    </location>
</feature>
<reference evidence="2" key="1">
    <citation type="submission" date="2019-11" db="EMBL/GenBank/DDBJ databases">
        <title>Leishmania tarentolae CDS.</title>
        <authorList>
            <person name="Goto Y."/>
            <person name="Yamagishi J."/>
        </authorList>
    </citation>
    <scope>NUCLEOTIDE SEQUENCE [LARGE SCALE GENOMIC DNA]</scope>
    <source>
        <strain evidence="2">Parrot Tar II</strain>
    </source>
</reference>
<dbReference type="InterPro" id="IPR009091">
    <property type="entry name" value="RCC1/BLIP-II"/>
</dbReference>
<dbReference type="OrthoDB" id="5981550at2759"/>
<dbReference type="VEuPathDB" id="TriTrypDB:LtaPh_3626600"/>
<dbReference type="PROSITE" id="PS50012">
    <property type="entry name" value="RCC1_3"/>
    <property type="match status" value="2"/>
</dbReference>
<name>A0A640L0L0_LEITA</name>
<evidence type="ECO:0000313" key="3">
    <source>
        <dbReference type="Proteomes" id="UP000419144"/>
    </source>
</evidence>
<dbReference type="Pfam" id="PF13540">
    <property type="entry name" value="RCC1_2"/>
    <property type="match status" value="3"/>
</dbReference>
<accession>A0A640L0L0</accession>
<dbReference type="EMBL" id="BLBS01000057">
    <property type="protein sequence ID" value="GET93337.1"/>
    <property type="molecule type" value="Genomic_DNA"/>
</dbReference>